<keyword evidence="3" id="KW-1185">Reference proteome</keyword>
<proteinExistence type="predicted"/>
<dbReference type="EMBL" id="CAMAPF010000968">
    <property type="protein sequence ID" value="CAH9132328.1"/>
    <property type="molecule type" value="Genomic_DNA"/>
</dbReference>
<evidence type="ECO:0000313" key="2">
    <source>
        <dbReference type="EMBL" id="CAH9132328.1"/>
    </source>
</evidence>
<dbReference type="AlphaFoldDB" id="A0AAV0FA89"/>
<name>A0AAV0FA89_9ASTE</name>
<evidence type="ECO:0000256" key="1">
    <source>
        <dbReference type="SAM" id="Phobius"/>
    </source>
</evidence>
<gene>
    <name evidence="2" type="ORF">CEPIT_LOCUS32092</name>
</gene>
<organism evidence="2 3">
    <name type="scientific">Cuscuta epithymum</name>
    <dbReference type="NCBI Taxonomy" id="186058"/>
    <lineage>
        <taxon>Eukaryota</taxon>
        <taxon>Viridiplantae</taxon>
        <taxon>Streptophyta</taxon>
        <taxon>Embryophyta</taxon>
        <taxon>Tracheophyta</taxon>
        <taxon>Spermatophyta</taxon>
        <taxon>Magnoliopsida</taxon>
        <taxon>eudicotyledons</taxon>
        <taxon>Gunneridae</taxon>
        <taxon>Pentapetalae</taxon>
        <taxon>asterids</taxon>
        <taxon>lamiids</taxon>
        <taxon>Solanales</taxon>
        <taxon>Convolvulaceae</taxon>
        <taxon>Cuscuteae</taxon>
        <taxon>Cuscuta</taxon>
        <taxon>Cuscuta subgen. Cuscuta</taxon>
    </lineage>
</organism>
<accession>A0AAV0FA89</accession>
<comment type="caution">
    <text evidence="2">The sequence shown here is derived from an EMBL/GenBank/DDBJ whole genome shotgun (WGS) entry which is preliminary data.</text>
</comment>
<keyword evidence="1" id="KW-0472">Membrane</keyword>
<feature type="transmembrane region" description="Helical" evidence="1">
    <location>
        <begin position="90"/>
        <end position="110"/>
    </location>
</feature>
<dbReference type="Proteomes" id="UP001152523">
    <property type="component" value="Unassembled WGS sequence"/>
</dbReference>
<protein>
    <recommendedName>
        <fullName evidence="4">PGG domain-containing protein</fullName>
    </recommendedName>
</protein>
<keyword evidence="1" id="KW-0812">Transmembrane</keyword>
<evidence type="ECO:0008006" key="4">
    <source>
        <dbReference type="Google" id="ProtNLM"/>
    </source>
</evidence>
<reference evidence="2" key="1">
    <citation type="submission" date="2022-07" db="EMBL/GenBank/DDBJ databases">
        <authorList>
            <person name="Macas J."/>
            <person name="Novak P."/>
            <person name="Neumann P."/>
        </authorList>
    </citation>
    <scope>NUCLEOTIDE SEQUENCE</scope>
</reference>
<evidence type="ECO:0000313" key="3">
    <source>
        <dbReference type="Proteomes" id="UP001152523"/>
    </source>
</evidence>
<keyword evidence="1" id="KW-1133">Transmembrane helix</keyword>
<sequence>MSTLISTMFISSTSTQLCEHRSLGAHVAGEPHISFGCKRNQINRGLCSSMEPKVVFTCNGYSRLLWLHVLQSICEAKEQPWDSENRYRTILANSFLLAFFATFTTLSDFITGGSDFN</sequence>